<organism evidence="1 2">
    <name type="scientific">Ficus carica</name>
    <name type="common">Common fig</name>
    <dbReference type="NCBI Taxonomy" id="3494"/>
    <lineage>
        <taxon>Eukaryota</taxon>
        <taxon>Viridiplantae</taxon>
        <taxon>Streptophyta</taxon>
        <taxon>Embryophyta</taxon>
        <taxon>Tracheophyta</taxon>
        <taxon>Spermatophyta</taxon>
        <taxon>Magnoliopsida</taxon>
        <taxon>eudicotyledons</taxon>
        <taxon>Gunneridae</taxon>
        <taxon>Pentapetalae</taxon>
        <taxon>rosids</taxon>
        <taxon>fabids</taxon>
        <taxon>Rosales</taxon>
        <taxon>Moraceae</taxon>
        <taxon>Ficeae</taxon>
        <taxon>Ficus</taxon>
    </lineage>
</organism>
<dbReference type="AlphaFoldDB" id="A0AA87ZSY9"/>
<name>A0AA87ZSY9_FICCA</name>
<sequence length="342" mass="37833">MNCRNDPNLSSTSCRFAFIVFHRTRSDTVPMSYSRIHSSSLCIPCPFERFASAGEAKAVVARMLASNPQFPFYAIDRRSVEPVLLERLDGAITRISEAAARIAREASESGCNVAQMLIKIDKRTVIPHHNFEEVRLLNHIYEDDDDDSEDDDNEDEPELNGAIEQSFVESAMAFESVPAAKSVVEALEKFKYEGSCEDHEDESKLIETKIASHIGYIRLILVHSVVTNCPAKFVDVEGKVWIGAGGDPAEARYRSATARVTARVVATDEAVVEGLEKMTYEGCSEQDGGESKLTIKCVICMEEVMIGSQLIRLPCSFLAIALKSGYKGKIHVPSVEVVCNYH</sequence>
<keyword evidence="2" id="KW-1185">Reference proteome</keyword>
<dbReference type="EMBL" id="BTGU01000003">
    <property type="protein sequence ID" value="GMN32548.1"/>
    <property type="molecule type" value="Genomic_DNA"/>
</dbReference>
<accession>A0AA87ZSY9</accession>
<comment type="caution">
    <text evidence="1">The sequence shown here is derived from an EMBL/GenBank/DDBJ whole genome shotgun (WGS) entry which is preliminary data.</text>
</comment>
<evidence type="ECO:0000313" key="2">
    <source>
        <dbReference type="Proteomes" id="UP001187192"/>
    </source>
</evidence>
<proteinExistence type="predicted"/>
<reference evidence="1" key="1">
    <citation type="submission" date="2023-07" db="EMBL/GenBank/DDBJ databases">
        <title>draft genome sequence of fig (Ficus carica).</title>
        <authorList>
            <person name="Takahashi T."/>
            <person name="Nishimura K."/>
        </authorList>
    </citation>
    <scope>NUCLEOTIDE SEQUENCE</scope>
</reference>
<protein>
    <submittedName>
        <fullName evidence="1">Uncharacterized protein</fullName>
    </submittedName>
</protein>
<evidence type="ECO:0000313" key="1">
    <source>
        <dbReference type="EMBL" id="GMN32548.1"/>
    </source>
</evidence>
<dbReference type="Proteomes" id="UP001187192">
    <property type="component" value="Unassembled WGS sequence"/>
</dbReference>
<gene>
    <name evidence="1" type="ORF">TIFTF001_003728</name>
</gene>